<dbReference type="Pfam" id="PF07905">
    <property type="entry name" value="PucR"/>
    <property type="match status" value="1"/>
</dbReference>
<sequence>MGVQVSDVLRLNVMVEAFVHTGNDSLSEKQIEWISVIEVPVENFVRKHEFVLTTGMGCSEDPALFRSFVEDVIQSGATALTVATGRYVSNIPQDVLSLAQSHDFTLIEVPWKTRFSDVIHDILQLINQNNELKRQKAEDLRQTLTNSVLNGSSLEDLMEILYEAIGIPVAISDDEKNVRANCDFDFNVIDALNDHSDIPVDKLDQPDVPLDEHPLYHHLNQYNVNGKRCYELTIFSNNKKQGYLLFMPDTSKELNWFTMHALEHGLTACALYFLTENAVEMTEIRLKDNFVLQLAKDDTPLDAKSLSKGELLGYDLSLPYACLVGDFQVKEDDDPSWNDAQDQSGRSSLHSLNYYVQKEITHASQQLGRKTMSSFDAGEVIIFLEIEESGYQETVNHFLDMVERRLHDQLAHVYFAWGIGLHNQGLQSFYESYHEARTALDIHTEEHGFGERTFFDETKVNRLLMNVAGNKPLINMVQETVDPLIEYDRVRQTDLIHTFMTYQKYKGNVSQTARALNLHRQSLLYRLRNIENLTGLTLVDADDSFLLELSVRLWLLKQFK</sequence>
<feature type="domain" description="CdaR GGDEF-like" evidence="4">
    <location>
        <begin position="306"/>
        <end position="442"/>
    </location>
</feature>
<dbReference type="EMBL" id="BAAACZ010000005">
    <property type="protein sequence ID" value="GAA0453363.1"/>
    <property type="molecule type" value="Genomic_DNA"/>
</dbReference>
<dbReference type="PANTHER" id="PTHR33744:SF1">
    <property type="entry name" value="DNA-BINDING TRANSCRIPTIONAL ACTIVATOR ADER"/>
    <property type="match status" value="1"/>
</dbReference>
<reference evidence="5 6" key="1">
    <citation type="journal article" date="2019" name="Int. J. Syst. Evol. Microbiol.">
        <title>The Global Catalogue of Microorganisms (GCM) 10K type strain sequencing project: providing services to taxonomists for standard genome sequencing and annotation.</title>
        <authorList>
            <consortium name="The Broad Institute Genomics Platform"/>
            <consortium name="The Broad Institute Genome Sequencing Center for Infectious Disease"/>
            <person name="Wu L."/>
            <person name="Ma J."/>
        </authorList>
    </citation>
    <scope>NUCLEOTIDE SEQUENCE [LARGE SCALE GENOMIC DNA]</scope>
    <source>
        <strain evidence="5 6">JCM 14193</strain>
    </source>
</reference>
<dbReference type="Pfam" id="PF13556">
    <property type="entry name" value="HTH_30"/>
    <property type="match status" value="1"/>
</dbReference>
<evidence type="ECO:0000256" key="1">
    <source>
        <dbReference type="ARBA" id="ARBA00006754"/>
    </source>
</evidence>
<dbReference type="InterPro" id="IPR051448">
    <property type="entry name" value="CdaR-like_regulators"/>
</dbReference>
<accession>A0ABN0ZNV3</accession>
<dbReference type="InterPro" id="IPR009057">
    <property type="entry name" value="Homeodomain-like_sf"/>
</dbReference>
<dbReference type="PANTHER" id="PTHR33744">
    <property type="entry name" value="CARBOHYDRATE DIACID REGULATOR"/>
    <property type="match status" value="1"/>
</dbReference>
<dbReference type="SUPFAM" id="SSF46689">
    <property type="entry name" value="Homeodomain-like"/>
    <property type="match status" value="1"/>
</dbReference>
<name>A0ABN0ZNV3_9BACI</name>
<keyword evidence="6" id="KW-1185">Reference proteome</keyword>
<dbReference type="InterPro" id="IPR041522">
    <property type="entry name" value="CdaR_GGDEF"/>
</dbReference>
<dbReference type="Pfam" id="PF17853">
    <property type="entry name" value="GGDEF_2"/>
    <property type="match status" value="1"/>
</dbReference>
<evidence type="ECO:0000313" key="6">
    <source>
        <dbReference type="Proteomes" id="UP001500740"/>
    </source>
</evidence>
<feature type="domain" description="PucR C-terminal helix-turn-helix" evidence="3">
    <location>
        <begin position="495"/>
        <end position="552"/>
    </location>
</feature>
<evidence type="ECO:0000259" key="2">
    <source>
        <dbReference type="Pfam" id="PF07905"/>
    </source>
</evidence>
<dbReference type="InterPro" id="IPR012914">
    <property type="entry name" value="PucR_dom"/>
</dbReference>
<dbReference type="RefSeq" id="WP_343781586.1">
    <property type="nucleotide sequence ID" value="NZ_BAAACZ010000005.1"/>
</dbReference>
<evidence type="ECO:0000259" key="4">
    <source>
        <dbReference type="Pfam" id="PF17853"/>
    </source>
</evidence>
<evidence type="ECO:0000259" key="3">
    <source>
        <dbReference type="Pfam" id="PF13556"/>
    </source>
</evidence>
<proteinExistence type="inferred from homology"/>
<evidence type="ECO:0008006" key="7">
    <source>
        <dbReference type="Google" id="ProtNLM"/>
    </source>
</evidence>
<organism evidence="5 6">
    <name type="scientific">Alkalibacillus silvisoli</name>
    <dbReference type="NCBI Taxonomy" id="392823"/>
    <lineage>
        <taxon>Bacteria</taxon>
        <taxon>Bacillati</taxon>
        <taxon>Bacillota</taxon>
        <taxon>Bacilli</taxon>
        <taxon>Bacillales</taxon>
        <taxon>Bacillaceae</taxon>
        <taxon>Alkalibacillus</taxon>
    </lineage>
</organism>
<dbReference type="InterPro" id="IPR042070">
    <property type="entry name" value="PucR_C-HTH_sf"/>
</dbReference>
<comment type="similarity">
    <text evidence="1">Belongs to the CdaR family.</text>
</comment>
<protein>
    <recommendedName>
        <fullName evidence="7">PucR family transcriptional regulator</fullName>
    </recommendedName>
</protein>
<comment type="caution">
    <text evidence="5">The sequence shown here is derived from an EMBL/GenBank/DDBJ whole genome shotgun (WGS) entry which is preliminary data.</text>
</comment>
<evidence type="ECO:0000313" key="5">
    <source>
        <dbReference type="EMBL" id="GAA0453363.1"/>
    </source>
</evidence>
<feature type="domain" description="Purine catabolism PurC-like" evidence="2">
    <location>
        <begin position="7"/>
        <end position="126"/>
    </location>
</feature>
<gene>
    <name evidence="5" type="ORF">GCM10008935_05100</name>
</gene>
<dbReference type="InterPro" id="IPR025736">
    <property type="entry name" value="PucR_C-HTH_dom"/>
</dbReference>
<dbReference type="Gene3D" id="1.10.10.2840">
    <property type="entry name" value="PucR C-terminal helix-turn-helix domain"/>
    <property type="match status" value="1"/>
</dbReference>
<dbReference type="Proteomes" id="UP001500740">
    <property type="component" value="Unassembled WGS sequence"/>
</dbReference>